<organism evidence="2 3">
    <name type="scientific">Jimgerdemannia flammicorona</name>
    <dbReference type="NCBI Taxonomy" id="994334"/>
    <lineage>
        <taxon>Eukaryota</taxon>
        <taxon>Fungi</taxon>
        <taxon>Fungi incertae sedis</taxon>
        <taxon>Mucoromycota</taxon>
        <taxon>Mucoromycotina</taxon>
        <taxon>Endogonomycetes</taxon>
        <taxon>Endogonales</taxon>
        <taxon>Endogonaceae</taxon>
        <taxon>Jimgerdemannia</taxon>
    </lineage>
</organism>
<proteinExistence type="predicted"/>
<comment type="caution">
    <text evidence="2">The sequence shown here is derived from an EMBL/GenBank/DDBJ whole genome shotgun (WGS) entry which is preliminary data.</text>
</comment>
<accession>A0A433QHG8</accession>
<evidence type="ECO:0000313" key="3">
    <source>
        <dbReference type="Proteomes" id="UP000274822"/>
    </source>
</evidence>
<name>A0A433QHG8_9FUNG</name>
<dbReference type="EMBL" id="RBNJ01005400">
    <property type="protein sequence ID" value="RUS29243.1"/>
    <property type="molecule type" value="Genomic_DNA"/>
</dbReference>
<evidence type="ECO:0000256" key="1">
    <source>
        <dbReference type="SAM" id="MobiDB-lite"/>
    </source>
</evidence>
<sequence>MFATLSTRLHWRTTPRPNKLLPPFGPATSTVATSTVATSTIATSTVATSTIATSTNGWIRGELCERTGEYMGYYTVATSTIATSTVATSTVKPQPSNKASNTNEPPSIHKIPPSKYFRYPKDNQPSNGGKDSGWTSTVLSCIWFPSTMKQLPHPTQRWAAQHANLIAYFMYPGQEARTPPAATTHAAFQNANEPRPEHMACHLPRVQDKTHAPPDAFAELYQVHRGT</sequence>
<feature type="compositionally biased region" description="Polar residues" evidence="1">
    <location>
        <begin position="92"/>
        <end position="105"/>
    </location>
</feature>
<reference evidence="2 3" key="1">
    <citation type="journal article" date="2018" name="New Phytol.">
        <title>Phylogenomics of Endogonaceae and evolution of mycorrhizas within Mucoromycota.</title>
        <authorList>
            <person name="Chang Y."/>
            <person name="Desiro A."/>
            <person name="Na H."/>
            <person name="Sandor L."/>
            <person name="Lipzen A."/>
            <person name="Clum A."/>
            <person name="Barry K."/>
            <person name="Grigoriev I.V."/>
            <person name="Martin F.M."/>
            <person name="Stajich J.E."/>
            <person name="Smith M.E."/>
            <person name="Bonito G."/>
            <person name="Spatafora J.W."/>
        </authorList>
    </citation>
    <scope>NUCLEOTIDE SEQUENCE [LARGE SCALE GENOMIC DNA]</scope>
    <source>
        <strain evidence="2 3">AD002</strain>
    </source>
</reference>
<protein>
    <submittedName>
        <fullName evidence="2">Uncharacterized protein</fullName>
    </submittedName>
</protein>
<feature type="compositionally biased region" description="Polar residues" evidence="1">
    <location>
        <begin position="123"/>
        <end position="132"/>
    </location>
</feature>
<evidence type="ECO:0000313" key="2">
    <source>
        <dbReference type="EMBL" id="RUS29243.1"/>
    </source>
</evidence>
<keyword evidence="3" id="KW-1185">Reference proteome</keyword>
<gene>
    <name evidence="2" type="ORF">BC938DRAFT_480886</name>
</gene>
<dbReference type="Proteomes" id="UP000274822">
    <property type="component" value="Unassembled WGS sequence"/>
</dbReference>
<feature type="region of interest" description="Disordered" evidence="1">
    <location>
        <begin position="86"/>
        <end position="132"/>
    </location>
</feature>
<dbReference type="AlphaFoldDB" id="A0A433QHG8"/>